<sequence>MSSDAADAGQWRISDAIARLHAYLDRLPDDADLPAALLEAAQLMIRHGEYGEATRLTERSNELALRRGDEAGALVAEGTLGQLLRRGGDLRRALLVARTGFDRATRLGLDHERSTFMIDVSLALHLLGDLPGSLDAARSAERIADEGGDPSGGLHAAGRIGVALRAMGRIDDAHRTTLDGIRRARELGDHREEFAFQTDLAQCLLLLDRPAEALEAYRAAVVLAFDHNERDSAVRVAETIGDEPLSQAQPPILWLGTVAAASVAMQGGELRSRAAQAAVRAAAVATATDSPTGVASGLVNLRKIVPRVGDGSPRSLLDLALEAIMSWYMGADLRGIRDSIADLDRDLGTEPLLTDLLTGPRPAGAETFDGTPHDPTDAVRDTGSE</sequence>
<reference evidence="2 3" key="1">
    <citation type="submission" date="2019-02" db="EMBL/GenBank/DDBJ databases">
        <title>Sequencing the genomes of 1000 actinobacteria strains.</title>
        <authorList>
            <person name="Klenk H.-P."/>
        </authorList>
    </citation>
    <scope>NUCLEOTIDE SEQUENCE [LARGE SCALE GENOMIC DNA]</scope>
    <source>
        <strain evidence="2 3">DSM 45779</strain>
    </source>
</reference>
<protein>
    <recommendedName>
        <fullName evidence="4">Tetratricopeptide repeat protein</fullName>
    </recommendedName>
</protein>
<organism evidence="2 3">
    <name type="scientific">Pseudonocardia sediminis</name>
    <dbReference type="NCBI Taxonomy" id="1397368"/>
    <lineage>
        <taxon>Bacteria</taxon>
        <taxon>Bacillati</taxon>
        <taxon>Actinomycetota</taxon>
        <taxon>Actinomycetes</taxon>
        <taxon>Pseudonocardiales</taxon>
        <taxon>Pseudonocardiaceae</taxon>
        <taxon>Pseudonocardia</taxon>
    </lineage>
</organism>
<evidence type="ECO:0000313" key="2">
    <source>
        <dbReference type="EMBL" id="RZT85817.1"/>
    </source>
</evidence>
<accession>A0A4Q7UV26</accession>
<gene>
    <name evidence="2" type="ORF">EV383_2698</name>
</gene>
<dbReference type="SUPFAM" id="SSF48452">
    <property type="entry name" value="TPR-like"/>
    <property type="match status" value="1"/>
</dbReference>
<dbReference type="EMBL" id="SHKL01000001">
    <property type="protein sequence ID" value="RZT85817.1"/>
    <property type="molecule type" value="Genomic_DNA"/>
</dbReference>
<dbReference type="Proteomes" id="UP000291591">
    <property type="component" value="Unassembled WGS sequence"/>
</dbReference>
<evidence type="ECO:0000313" key="3">
    <source>
        <dbReference type="Proteomes" id="UP000291591"/>
    </source>
</evidence>
<proteinExistence type="predicted"/>
<evidence type="ECO:0000256" key="1">
    <source>
        <dbReference type="SAM" id="MobiDB-lite"/>
    </source>
</evidence>
<dbReference type="InterPro" id="IPR011990">
    <property type="entry name" value="TPR-like_helical_dom_sf"/>
</dbReference>
<dbReference type="Gene3D" id="1.25.40.10">
    <property type="entry name" value="Tetratricopeptide repeat domain"/>
    <property type="match status" value="1"/>
</dbReference>
<feature type="region of interest" description="Disordered" evidence="1">
    <location>
        <begin position="354"/>
        <end position="385"/>
    </location>
</feature>
<dbReference type="OrthoDB" id="3587032at2"/>
<dbReference type="RefSeq" id="WP_130290217.1">
    <property type="nucleotide sequence ID" value="NZ_SHKL01000001.1"/>
</dbReference>
<comment type="caution">
    <text evidence="2">The sequence shown here is derived from an EMBL/GenBank/DDBJ whole genome shotgun (WGS) entry which is preliminary data.</text>
</comment>
<evidence type="ECO:0008006" key="4">
    <source>
        <dbReference type="Google" id="ProtNLM"/>
    </source>
</evidence>
<name>A0A4Q7UV26_PSEST</name>
<dbReference type="AlphaFoldDB" id="A0A4Q7UV26"/>
<keyword evidence="3" id="KW-1185">Reference proteome</keyword>
<feature type="compositionally biased region" description="Basic and acidic residues" evidence="1">
    <location>
        <begin position="371"/>
        <end position="385"/>
    </location>
</feature>